<accession>A0ABS0B8P5</accession>
<feature type="transmembrane region" description="Helical" evidence="1">
    <location>
        <begin position="87"/>
        <end position="107"/>
    </location>
</feature>
<keyword evidence="3" id="KW-1185">Reference proteome</keyword>
<dbReference type="RefSeq" id="WP_194931958.1">
    <property type="nucleotide sequence ID" value="NZ_JADLZT010000008.1"/>
</dbReference>
<evidence type="ECO:0000313" key="2">
    <source>
        <dbReference type="EMBL" id="MBF6025355.1"/>
    </source>
</evidence>
<comment type="caution">
    <text evidence="2">The sequence shown here is derived from an EMBL/GenBank/DDBJ whole genome shotgun (WGS) entry which is preliminary data.</text>
</comment>
<gene>
    <name evidence="2" type="ORF">IU514_15075</name>
</gene>
<sequence>MNQFTTIASLLFAAAIAAETVIWLAFLHRLKVRHPQQWLHAEQPIIWRDRTVLSARSTMLYLHHREYLDSLDGDGIRYCGRYRTLMLAAYWFTAITGIAALTTLALYGW</sequence>
<organism evidence="2 3">
    <name type="scientific">Lysobacter niastensis</name>
    <dbReference type="NCBI Taxonomy" id="380629"/>
    <lineage>
        <taxon>Bacteria</taxon>
        <taxon>Pseudomonadati</taxon>
        <taxon>Pseudomonadota</taxon>
        <taxon>Gammaproteobacteria</taxon>
        <taxon>Lysobacterales</taxon>
        <taxon>Lysobacteraceae</taxon>
        <taxon>Lysobacter</taxon>
    </lineage>
</organism>
<dbReference type="EMBL" id="JADLZT010000008">
    <property type="protein sequence ID" value="MBF6025355.1"/>
    <property type="molecule type" value="Genomic_DNA"/>
</dbReference>
<name>A0ABS0B8P5_9GAMM</name>
<keyword evidence="1" id="KW-0472">Membrane</keyword>
<feature type="transmembrane region" description="Helical" evidence="1">
    <location>
        <begin position="6"/>
        <end position="27"/>
    </location>
</feature>
<keyword evidence="1" id="KW-1133">Transmembrane helix</keyword>
<proteinExistence type="predicted"/>
<keyword evidence="1" id="KW-0812">Transmembrane</keyword>
<dbReference type="Proteomes" id="UP001429984">
    <property type="component" value="Unassembled WGS sequence"/>
</dbReference>
<protein>
    <submittedName>
        <fullName evidence="2">Uncharacterized protein</fullName>
    </submittedName>
</protein>
<evidence type="ECO:0000313" key="3">
    <source>
        <dbReference type="Proteomes" id="UP001429984"/>
    </source>
</evidence>
<reference evidence="2 3" key="1">
    <citation type="submission" date="2020-11" db="EMBL/GenBank/DDBJ databases">
        <title>Draft Genome Sequence and Secondary Metabolite Biosynthetic Potential of the Lysobacter niastensis Type strain DSM 18481.</title>
        <authorList>
            <person name="Turrini P."/>
            <person name="Artuso I."/>
            <person name="Tescari M."/>
            <person name="Lugli G.A."/>
            <person name="Frangipani E."/>
            <person name="Ventura M."/>
            <person name="Visca P."/>
        </authorList>
    </citation>
    <scope>NUCLEOTIDE SEQUENCE [LARGE SCALE GENOMIC DNA]</scope>
    <source>
        <strain evidence="2 3">DSM 18481</strain>
    </source>
</reference>
<evidence type="ECO:0000256" key="1">
    <source>
        <dbReference type="SAM" id="Phobius"/>
    </source>
</evidence>